<dbReference type="EMBL" id="JAMDGZ010000027">
    <property type="protein sequence ID" value="MDD1014793.1"/>
    <property type="molecule type" value="Genomic_DNA"/>
</dbReference>
<dbReference type="RefSeq" id="WP_273893504.1">
    <property type="nucleotide sequence ID" value="NZ_JAMDGP010000066.1"/>
</dbReference>
<keyword evidence="3" id="KW-1185">Reference proteome</keyword>
<dbReference type="SUPFAM" id="SSF47413">
    <property type="entry name" value="lambda repressor-like DNA-binding domains"/>
    <property type="match status" value="1"/>
</dbReference>
<feature type="domain" description="HTH cro/C1-type" evidence="1">
    <location>
        <begin position="8"/>
        <end position="66"/>
    </location>
</feature>
<dbReference type="SMART" id="SM00530">
    <property type="entry name" value="HTH_XRE"/>
    <property type="match status" value="1"/>
</dbReference>
<dbReference type="CDD" id="cd00093">
    <property type="entry name" value="HTH_XRE"/>
    <property type="match status" value="1"/>
</dbReference>
<proteinExistence type="predicted"/>
<dbReference type="Gene3D" id="1.10.260.40">
    <property type="entry name" value="lambda repressor-like DNA-binding domains"/>
    <property type="match status" value="1"/>
</dbReference>
<evidence type="ECO:0000259" key="1">
    <source>
        <dbReference type="PROSITE" id="PS50943"/>
    </source>
</evidence>
<name>A0ABT5P9U3_9PSED</name>
<comment type="caution">
    <text evidence="2">The sequence shown here is derived from an EMBL/GenBank/DDBJ whole genome shotgun (WGS) entry which is preliminary data.</text>
</comment>
<protein>
    <submittedName>
        <fullName evidence="2">Helix-turn-helix domain-containing protein</fullName>
    </submittedName>
</protein>
<dbReference type="PROSITE" id="PS50943">
    <property type="entry name" value="HTH_CROC1"/>
    <property type="match status" value="1"/>
</dbReference>
<dbReference type="Proteomes" id="UP001148184">
    <property type="component" value="Unassembled WGS sequence"/>
</dbReference>
<sequence>MSTLSKRIKAARLLSGLSQEQLGIHIGIDPASASVRMNRYELGRRVPNFELVERLAEELGLPTTYFYSSDEEEAHLVIAFSRLNAAKRKQLLRYLLELQGD</sequence>
<evidence type="ECO:0000313" key="3">
    <source>
        <dbReference type="Proteomes" id="UP001148184"/>
    </source>
</evidence>
<dbReference type="InterPro" id="IPR001387">
    <property type="entry name" value="Cro/C1-type_HTH"/>
</dbReference>
<dbReference type="Pfam" id="PF01381">
    <property type="entry name" value="HTH_3"/>
    <property type="match status" value="1"/>
</dbReference>
<dbReference type="InterPro" id="IPR010982">
    <property type="entry name" value="Lambda_DNA-bd_dom_sf"/>
</dbReference>
<organism evidence="2 3">
    <name type="scientific">Pseudomonas rubra</name>
    <dbReference type="NCBI Taxonomy" id="2942627"/>
    <lineage>
        <taxon>Bacteria</taxon>
        <taxon>Pseudomonadati</taxon>
        <taxon>Pseudomonadota</taxon>
        <taxon>Gammaproteobacteria</taxon>
        <taxon>Pseudomonadales</taxon>
        <taxon>Pseudomonadaceae</taxon>
        <taxon>Pseudomonas</taxon>
    </lineage>
</organism>
<evidence type="ECO:0000313" key="2">
    <source>
        <dbReference type="EMBL" id="MDD1014793.1"/>
    </source>
</evidence>
<gene>
    <name evidence="2" type="ORF">M5G17_14035</name>
</gene>
<accession>A0ABT5P9U3</accession>
<reference evidence="2 3" key="1">
    <citation type="submission" date="2022-05" db="EMBL/GenBank/DDBJ databases">
        <title>Novel Pseudomonas spp. Isolated from a Rainbow Trout Aquaculture Facility.</title>
        <authorList>
            <person name="Testerman T."/>
            <person name="Graf J."/>
        </authorList>
    </citation>
    <scope>NUCLEOTIDE SEQUENCE [LARGE SCALE GENOMIC DNA]</scope>
    <source>
        <strain evidence="2 3">ID1025</strain>
    </source>
</reference>